<sequence length="164" mass="16931">MGPGQVALDELAGAQRAAVQFGRSPRGARHVVHRVDHGLAGQLLARELFVCRQGDGDEDQVGGPAASAGVVARAVPPSAASRPVSARGSRELLSLPPVPSPVTGEVEARLIALACSQPPAGYARWSLRLPARDVDPPLAVDGHAVIAHVTPEACVRSYVAAFSD</sequence>
<evidence type="ECO:0000313" key="1">
    <source>
        <dbReference type="EMBL" id="ANZ40877.1"/>
    </source>
</evidence>
<gene>
    <name evidence="1" type="ORF">BBK82_37725</name>
</gene>
<evidence type="ECO:0000313" key="2">
    <source>
        <dbReference type="Proteomes" id="UP000093053"/>
    </source>
</evidence>
<reference evidence="1 2" key="1">
    <citation type="submission" date="2016-07" db="EMBL/GenBank/DDBJ databases">
        <title>Complete genome sequence of the Lentzea guizhouensis DHS C013.</title>
        <authorList>
            <person name="Cao C."/>
        </authorList>
    </citation>
    <scope>NUCLEOTIDE SEQUENCE [LARGE SCALE GENOMIC DNA]</scope>
    <source>
        <strain evidence="1 2">DHS C013</strain>
    </source>
</reference>
<organism evidence="1 2">
    <name type="scientific">Lentzea guizhouensis</name>
    <dbReference type="NCBI Taxonomy" id="1586287"/>
    <lineage>
        <taxon>Bacteria</taxon>
        <taxon>Bacillati</taxon>
        <taxon>Actinomycetota</taxon>
        <taxon>Actinomycetes</taxon>
        <taxon>Pseudonocardiales</taxon>
        <taxon>Pseudonocardiaceae</taxon>
        <taxon>Lentzea</taxon>
    </lineage>
</organism>
<proteinExistence type="predicted"/>
<protein>
    <submittedName>
        <fullName evidence="1">Uncharacterized protein</fullName>
    </submittedName>
</protein>
<keyword evidence="2" id="KW-1185">Reference proteome</keyword>
<dbReference type="AlphaFoldDB" id="A0A1B2HT22"/>
<dbReference type="Proteomes" id="UP000093053">
    <property type="component" value="Chromosome"/>
</dbReference>
<name>A0A1B2HT22_9PSEU</name>
<dbReference type="EMBL" id="CP016793">
    <property type="protein sequence ID" value="ANZ40877.1"/>
    <property type="molecule type" value="Genomic_DNA"/>
</dbReference>
<dbReference type="KEGG" id="led:BBK82_37725"/>
<accession>A0A1B2HT22</accession>